<dbReference type="Proteomes" id="UP000238825">
    <property type="component" value="Chromosome"/>
</dbReference>
<evidence type="ECO:0000313" key="11">
    <source>
        <dbReference type="EMBL" id="SUV19623.1"/>
    </source>
</evidence>
<dbReference type="InterPro" id="IPR011527">
    <property type="entry name" value="ABC1_TM_dom"/>
</dbReference>
<evidence type="ECO:0000259" key="8">
    <source>
        <dbReference type="PROSITE" id="PS50893"/>
    </source>
</evidence>
<dbReference type="EMBL" id="UFSZ01000001">
    <property type="protein sequence ID" value="SUV19623.1"/>
    <property type="molecule type" value="Genomic_DNA"/>
</dbReference>
<dbReference type="InterPro" id="IPR036640">
    <property type="entry name" value="ABC1_TM_sf"/>
</dbReference>
<dbReference type="GO" id="GO:0034040">
    <property type="term" value="F:ATPase-coupled lipid transmembrane transporter activity"/>
    <property type="evidence" value="ECO:0007669"/>
    <property type="project" value="TreeGrafter"/>
</dbReference>
<dbReference type="EMBL" id="CP019980">
    <property type="protein sequence ID" value="AVK95075.1"/>
    <property type="molecule type" value="Genomic_DNA"/>
</dbReference>
<evidence type="ECO:0000313" key="13">
    <source>
        <dbReference type="Proteomes" id="UP000255295"/>
    </source>
</evidence>
<dbReference type="InterPro" id="IPR003593">
    <property type="entry name" value="AAA+_ATPase"/>
</dbReference>
<keyword evidence="6 7" id="KW-0472">Membrane</keyword>
<dbReference type="PROSITE" id="PS50893">
    <property type="entry name" value="ABC_TRANSPORTER_2"/>
    <property type="match status" value="1"/>
</dbReference>
<evidence type="ECO:0000259" key="9">
    <source>
        <dbReference type="PROSITE" id="PS50929"/>
    </source>
</evidence>
<evidence type="ECO:0000256" key="2">
    <source>
        <dbReference type="ARBA" id="ARBA00022692"/>
    </source>
</evidence>
<keyword evidence="3" id="KW-0547">Nucleotide-binding</keyword>
<dbReference type="InterPro" id="IPR003439">
    <property type="entry name" value="ABC_transporter-like_ATP-bd"/>
</dbReference>
<dbReference type="PROSITE" id="PS00211">
    <property type="entry name" value="ABC_TRANSPORTER_1"/>
    <property type="match status" value="1"/>
</dbReference>
<feature type="transmembrane region" description="Helical" evidence="7">
    <location>
        <begin position="50"/>
        <end position="70"/>
    </location>
</feature>
<dbReference type="GeneID" id="48274870"/>
<dbReference type="GO" id="GO:0005886">
    <property type="term" value="C:plasma membrane"/>
    <property type="evidence" value="ECO:0007669"/>
    <property type="project" value="UniProtKB-SubCell"/>
</dbReference>
<dbReference type="PANTHER" id="PTHR24221:SF654">
    <property type="entry name" value="ATP-BINDING CASSETTE SUB-FAMILY B MEMBER 6"/>
    <property type="match status" value="1"/>
</dbReference>
<feature type="transmembrane region" description="Helical" evidence="7">
    <location>
        <begin position="135"/>
        <end position="163"/>
    </location>
</feature>
<keyword evidence="2 7" id="KW-0812">Transmembrane</keyword>
<dbReference type="Pfam" id="PF00005">
    <property type="entry name" value="ABC_tran"/>
    <property type="match status" value="1"/>
</dbReference>
<evidence type="ECO:0000256" key="5">
    <source>
        <dbReference type="ARBA" id="ARBA00022989"/>
    </source>
</evidence>
<dbReference type="SMART" id="SM00382">
    <property type="entry name" value="AAA"/>
    <property type="match status" value="1"/>
</dbReference>
<dbReference type="Gene3D" id="1.20.1560.10">
    <property type="entry name" value="ABC transporter type 1, transmembrane domain"/>
    <property type="match status" value="1"/>
</dbReference>
<protein>
    <submittedName>
        <fullName evidence="11">Multidrug ABC transporter ATP-binding protein</fullName>
        <ecNumber evidence="11">3.4.22.-</ecNumber>
    </submittedName>
</protein>
<reference evidence="11 13" key="2">
    <citation type="submission" date="2018-06" db="EMBL/GenBank/DDBJ databases">
        <authorList>
            <consortium name="Pathogen Informatics"/>
            <person name="Doyle S."/>
        </authorList>
    </citation>
    <scope>NUCLEOTIDE SEQUENCE [LARGE SCALE GENOMIC DNA]</scope>
    <source>
        <strain evidence="11 13">NCTC10338</strain>
    </source>
</reference>
<name>A0A2S0JVB1_LYSSH</name>
<dbReference type="SUPFAM" id="SSF90123">
    <property type="entry name" value="ABC transporter transmembrane region"/>
    <property type="match status" value="1"/>
</dbReference>
<evidence type="ECO:0000313" key="12">
    <source>
        <dbReference type="Proteomes" id="UP000238825"/>
    </source>
</evidence>
<gene>
    <name evidence="11" type="primary">lagD</name>
    <name evidence="10" type="ORF">LS41612_01575</name>
    <name evidence="11" type="ORF">NCTC10338_04491</name>
</gene>
<accession>A0A2S0JVB1</accession>
<dbReference type="GO" id="GO:0140359">
    <property type="term" value="F:ABC-type transporter activity"/>
    <property type="evidence" value="ECO:0007669"/>
    <property type="project" value="InterPro"/>
</dbReference>
<dbReference type="InterPro" id="IPR039421">
    <property type="entry name" value="Type_1_exporter"/>
</dbReference>
<organism evidence="10 12">
    <name type="scientific">Lysinibacillus sphaericus</name>
    <name type="common">Bacillus sphaericus</name>
    <dbReference type="NCBI Taxonomy" id="1421"/>
    <lineage>
        <taxon>Bacteria</taxon>
        <taxon>Bacillati</taxon>
        <taxon>Bacillota</taxon>
        <taxon>Bacilli</taxon>
        <taxon>Bacillales</taxon>
        <taxon>Bacillaceae</taxon>
        <taxon>Lysinibacillus</taxon>
    </lineage>
</organism>
<feature type="domain" description="ABC transmembrane type-1" evidence="9">
    <location>
        <begin position="18"/>
        <end position="296"/>
    </location>
</feature>
<evidence type="ECO:0000256" key="4">
    <source>
        <dbReference type="ARBA" id="ARBA00022840"/>
    </source>
</evidence>
<dbReference type="GO" id="GO:0016887">
    <property type="term" value="F:ATP hydrolysis activity"/>
    <property type="evidence" value="ECO:0007669"/>
    <property type="project" value="InterPro"/>
</dbReference>
<evidence type="ECO:0000256" key="3">
    <source>
        <dbReference type="ARBA" id="ARBA00022741"/>
    </source>
</evidence>
<dbReference type="Pfam" id="PF00664">
    <property type="entry name" value="ABC_membrane"/>
    <property type="match status" value="1"/>
</dbReference>
<dbReference type="AlphaFoldDB" id="A0A2S0JVB1"/>
<comment type="subcellular location">
    <subcellularLocation>
        <location evidence="1">Cell membrane</location>
        <topology evidence="1">Multi-pass membrane protein</topology>
    </subcellularLocation>
</comment>
<dbReference type="InterPro" id="IPR027417">
    <property type="entry name" value="P-loop_NTPase"/>
</dbReference>
<keyword evidence="5 7" id="KW-1133">Transmembrane helix</keyword>
<keyword evidence="4 11" id="KW-0067">ATP-binding</keyword>
<sequence length="530" mass="61004">MKKSIIFGIKNRSTFLLISILIVSTLMGTIIQFIKGDLFQGALDQNLDKVSTYILIFGVLILIEVLFYFLEWKYENHLIRNTFAKLKNSIINNVLKTRDFSNIKVKNEHHLNALTNVVDSLEYQYYRSSFDAIYLTLRIVFVTTSLLIINIYIGLVVIAFMFLPLLVTKLFKDKLANLEKSFLNQKGDNLSFFKNLLDNLKYVRILNADALFRNRSRNEINKERDAGLKTENYRITLNTMYSLLSYSSHFLILAISVLLIIKGHITPGVTITLLGLVEQLSMPILSLSRSINNINSTKKLREDINSIICVETDNLETAISYDNAITTKKLSFKFDNTVFNYNDVTFQKNNTHIITGQSGLGKSIFLESILGLLKSNHTGEICYDNNSLKVDSNPFKDIMYVMTDNNLFDGSPIFNILLRDEYSEEELNYMKKFLSEEKLLSEDVTKLSSGEKRRLLILRGLMSDKSTLIFDEPTSNLDSFNSQIFWDELLNIKDKTIIVVSHNTPEDIYDKFDIKYDFTNYVDKESVAYV</sequence>
<evidence type="ECO:0000256" key="1">
    <source>
        <dbReference type="ARBA" id="ARBA00004651"/>
    </source>
</evidence>
<evidence type="ECO:0000313" key="10">
    <source>
        <dbReference type="EMBL" id="AVK95075.1"/>
    </source>
</evidence>
<dbReference type="SUPFAM" id="SSF52540">
    <property type="entry name" value="P-loop containing nucleoside triphosphate hydrolases"/>
    <property type="match status" value="1"/>
</dbReference>
<proteinExistence type="predicted"/>
<feature type="transmembrane region" description="Helical" evidence="7">
    <location>
        <begin position="12"/>
        <end position="34"/>
    </location>
</feature>
<dbReference type="InterPro" id="IPR017871">
    <property type="entry name" value="ABC_transporter-like_CS"/>
</dbReference>
<dbReference type="GO" id="GO:0005524">
    <property type="term" value="F:ATP binding"/>
    <property type="evidence" value="ECO:0007669"/>
    <property type="project" value="UniProtKB-KW"/>
</dbReference>
<feature type="domain" description="ABC transporter" evidence="8">
    <location>
        <begin position="319"/>
        <end position="530"/>
    </location>
</feature>
<evidence type="ECO:0000256" key="6">
    <source>
        <dbReference type="ARBA" id="ARBA00023136"/>
    </source>
</evidence>
<keyword evidence="11" id="KW-0378">Hydrolase</keyword>
<evidence type="ECO:0000256" key="7">
    <source>
        <dbReference type="SAM" id="Phobius"/>
    </source>
</evidence>
<dbReference type="PANTHER" id="PTHR24221">
    <property type="entry name" value="ATP-BINDING CASSETTE SUB-FAMILY B"/>
    <property type="match status" value="1"/>
</dbReference>
<reference evidence="10 12" key="1">
    <citation type="submission" date="2017-03" db="EMBL/GenBank/DDBJ databases">
        <title>The whole genome sequencing and assembly of Lysinibacillus sphaericus DSM 28T strain.</title>
        <authorList>
            <person name="Lee Y.-J."/>
            <person name="Yi H."/>
            <person name="Bahn Y.-S."/>
            <person name="Kim J.F."/>
            <person name="Lee D.-W."/>
        </authorList>
    </citation>
    <scope>NUCLEOTIDE SEQUENCE [LARGE SCALE GENOMIC DNA]</scope>
    <source>
        <strain evidence="10 12">DSM 28</strain>
    </source>
</reference>
<dbReference type="PROSITE" id="PS50929">
    <property type="entry name" value="ABC_TM1F"/>
    <property type="match status" value="1"/>
</dbReference>
<dbReference type="Gene3D" id="3.40.50.300">
    <property type="entry name" value="P-loop containing nucleotide triphosphate hydrolases"/>
    <property type="match status" value="1"/>
</dbReference>
<dbReference type="Proteomes" id="UP000255295">
    <property type="component" value="Unassembled WGS sequence"/>
</dbReference>
<dbReference type="RefSeq" id="WP_024364036.1">
    <property type="nucleotide sequence ID" value="NZ_BJNS01000042.1"/>
</dbReference>
<dbReference type="EC" id="3.4.22.-" evidence="11"/>